<evidence type="ECO:0000313" key="7">
    <source>
        <dbReference type="Proteomes" id="UP000258927"/>
    </source>
</evidence>
<accession>A0A2R4MCH4</accession>
<organism evidence="6 7">
    <name type="scientific">Maritalea myrionectae</name>
    <dbReference type="NCBI Taxonomy" id="454601"/>
    <lineage>
        <taxon>Bacteria</taxon>
        <taxon>Pseudomonadati</taxon>
        <taxon>Pseudomonadota</taxon>
        <taxon>Alphaproteobacteria</taxon>
        <taxon>Hyphomicrobiales</taxon>
        <taxon>Devosiaceae</taxon>
        <taxon>Maritalea</taxon>
    </lineage>
</organism>
<dbReference type="InterPro" id="IPR003593">
    <property type="entry name" value="AAA+_ATPase"/>
</dbReference>
<proteinExistence type="inferred from homology"/>
<dbReference type="InterPro" id="IPR003439">
    <property type="entry name" value="ABC_transporter-like_ATP-bd"/>
</dbReference>
<gene>
    <name evidence="6" type="ORF">MXMO3_01142</name>
</gene>
<dbReference type="STRING" id="1122213.GCA_000423365_01654"/>
<feature type="domain" description="ABC transporter" evidence="5">
    <location>
        <begin position="2"/>
        <end position="250"/>
    </location>
</feature>
<name>A0A2R4MCH4_9HYPH</name>
<evidence type="ECO:0000256" key="2">
    <source>
        <dbReference type="ARBA" id="ARBA00022448"/>
    </source>
</evidence>
<evidence type="ECO:0000313" key="6">
    <source>
        <dbReference type="EMBL" id="AVX03673.1"/>
    </source>
</evidence>
<dbReference type="InterPro" id="IPR032823">
    <property type="entry name" value="BCA_ABC_TP_C"/>
</dbReference>
<dbReference type="Pfam" id="PF00005">
    <property type="entry name" value="ABC_tran"/>
    <property type="match status" value="1"/>
</dbReference>
<evidence type="ECO:0000256" key="4">
    <source>
        <dbReference type="ARBA" id="ARBA00022840"/>
    </source>
</evidence>
<dbReference type="PROSITE" id="PS00211">
    <property type="entry name" value="ABC_TRANSPORTER_1"/>
    <property type="match status" value="1"/>
</dbReference>
<dbReference type="AlphaFoldDB" id="A0A2R4MCH4"/>
<evidence type="ECO:0000256" key="1">
    <source>
        <dbReference type="ARBA" id="ARBA00005417"/>
    </source>
</evidence>
<dbReference type="CDD" id="cd03219">
    <property type="entry name" value="ABC_Mj1267_LivG_branched"/>
    <property type="match status" value="1"/>
</dbReference>
<comment type="similarity">
    <text evidence="1">Belongs to the ABC transporter superfamily.</text>
</comment>
<keyword evidence="7" id="KW-1185">Reference proteome</keyword>
<dbReference type="GO" id="GO:0005886">
    <property type="term" value="C:plasma membrane"/>
    <property type="evidence" value="ECO:0007669"/>
    <property type="project" value="TreeGrafter"/>
</dbReference>
<dbReference type="SMART" id="SM00382">
    <property type="entry name" value="AAA"/>
    <property type="match status" value="1"/>
</dbReference>
<dbReference type="GO" id="GO:0005524">
    <property type="term" value="F:ATP binding"/>
    <property type="evidence" value="ECO:0007669"/>
    <property type="project" value="UniProtKB-KW"/>
</dbReference>
<dbReference type="InterPro" id="IPR027417">
    <property type="entry name" value="P-loop_NTPase"/>
</dbReference>
<dbReference type="Gene3D" id="3.40.50.300">
    <property type="entry name" value="P-loop containing nucleotide triphosphate hydrolases"/>
    <property type="match status" value="1"/>
</dbReference>
<dbReference type="KEGG" id="mmyr:MXMO3_01142"/>
<dbReference type="RefSeq" id="WP_117395231.1">
    <property type="nucleotide sequence ID" value="NZ_CP021330.1"/>
</dbReference>
<dbReference type="PANTHER" id="PTHR45772">
    <property type="entry name" value="CONSERVED COMPONENT OF ABC TRANSPORTER FOR NATURAL AMINO ACIDS-RELATED"/>
    <property type="match status" value="1"/>
</dbReference>
<dbReference type="InterPro" id="IPR051120">
    <property type="entry name" value="ABC_AA/LPS_Transport"/>
</dbReference>
<dbReference type="FunFam" id="3.40.50.300:FF:000421">
    <property type="entry name" value="Branched-chain amino acid ABC transporter ATP-binding protein"/>
    <property type="match status" value="1"/>
</dbReference>
<keyword evidence="2" id="KW-0813">Transport</keyword>
<dbReference type="PANTHER" id="PTHR45772:SF9">
    <property type="entry name" value="CONSERVED COMPONENT OF ABC TRANSPORTER FOR NATURAL AMINO ACIDS"/>
    <property type="match status" value="1"/>
</dbReference>
<reference evidence="6 7" key="1">
    <citation type="submission" date="2017-05" db="EMBL/GenBank/DDBJ databases">
        <title>Genome Analysis of Maritalea myrionectae HL2708#5.</title>
        <authorList>
            <consortium name="Cotde Inc.-PKNU"/>
            <person name="Jang D."/>
            <person name="Oh H.-M."/>
        </authorList>
    </citation>
    <scope>NUCLEOTIDE SEQUENCE [LARGE SCALE GENOMIC DNA]</scope>
    <source>
        <strain evidence="6 7">HL2708#5</strain>
    </source>
</reference>
<dbReference type="SUPFAM" id="SSF52540">
    <property type="entry name" value="P-loop containing nucleoside triphosphate hydrolases"/>
    <property type="match status" value="1"/>
</dbReference>
<protein>
    <submittedName>
        <fullName evidence="6">Fe(3+) ions import ATP-binding protein FbpC</fullName>
    </submittedName>
</protein>
<dbReference type="InterPro" id="IPR017871">
    <property type="entry name" value="ABC_transporter-like_CS"/>
</dbReference>
<dbReference type="PROSITE" id="PS50893">
    <property type="entry name" value="ABC_TRANSPORTER_2"/>
    <property type="match status" value="1"/>
</dbReference>
<dbReference type="Proteomes" id="UP000258927">
    <property type="component" value="Chromosome"/>
</dbReference>
<dbReference type="Pfam" id="PF12399">
    <property type="entry name" value="BCA_ABC_TP_C"/>
    <property type="match status" value="1"/>
</dbReference>
<evidence type="ECO:0000256" key="3">
    <source>
        <dbReference type="ARBA" id="ARBA00022741"/>
    </source>
</evidence>
<sequence length="257" mass="28240">MIAFENITMRFGGVAAVDRCSFEIPTGKITGLIGPNGAGKTTAFNVIAGHLRPTSGRVLLEGEDITALPAHKRQAMGIARTFQLAHEFHRMTVVENLMVAAKNELGENMLNAIFRPGQCKLQEQAAYDRAMETLRFLEIEQLKDQLAGDLSGGQKKLLELGRALMQHPKIILLDEIGAGVNRTLLGKIAEKIIQLNKEQGYTICLIEHDLDYVSRLCDTVIVMAQGTLLTTGTVEEVSRDERVIEAYFGGGKYQEAI</sequence>
<dbReference type="GO" id="GO:0016887">
    <property type="term" value="F:ATP hydrolysis activity"/>
    <property type="evidence" value="ECO:0007669"/>
    <property type="project" value="InterPro"/>
</dbReference>
<keyword evidence="4 6" id="KW-0067">ATP-binding</keyword>
<keyword evidence="3" id="KW-0547">Nucleotide-binding</keyword>
<evidence type="ECO:0000259" key="5">
    <source>
        <dbReference type="PROSITE" id="PS50893"/>
    </source>
</evidence>
<dbReference type="EMBL" id="CP021330">
    <property type="protein sequence ID" value="AVX03673.1"/>
    <property type="molecule type" value="Genomic_DNA"/>
</dbReference>